<dbReference type="PANTHER" id="PTHR34477:SF1">
    <property type="entry name" value="UPF0213 PROTEIN YHBQ"/>
    <property type="match status" value="1"/>
</dbReference>
<dbReference type="InterPro" id="IPR035901">
    <property type="entry name" value="GIY-YIG_endonuc_sf"/>
</dbReference>
<evidence type="ECO:0000256" key="1">
    <source>
        <dbReference type="ARBA" id="ARBA00007435"/>
    </source>
</evidence>
<dbReference type="EMBL" id="CP032418">
    <property type="protein sequence ID" value="AYC30711.1"/>
    <property type="molecule type" value="Genomic_DNA"/>
</dbReference>
<organism evidence="3 4">
    <name type="scientific">Paenisporosarcina cavernae</name>
    <dbReference type="NCBI Taxonomy" id="2320858"/>
    <lineage>
        <taxon>Bacteria</taxon>
        <taxon>Bacillati</taxon>
        <taxon>Bacillota</taxon>
        <taxon>Bacilli</taxon>
        <taxon>Bacillales</taxon>
        <taxon>Caryophanaceae</taxon>
        <taxon>Paenisporosarcina</taxon>
    </lineage>
</organism>
<dbReference type="PANTHER" id="PTHR34477">
    <property type="entry name" value="UPF0213 PROTEIN YHBQ"/>
    <property type="match status" value="1"/>
</dbReference>
<comment type="similarity">
    <text evidence="1">Belongs to the UPF0213 family.</text>
</comment>
<feature type="domain" description="GIY-YIG" evidence="2">
    <location>
        <begin position="5"/>
        <end position="80"/>
    </location>
</feature>
<dbReference type="PROSITE" id="PS50164">
    <property type="entry name" value="GIY_YIG"/>
    <property type="match status" value="1"/>
</dbReference>
<keyword evidence="4" id="KW-1185">Reference proteome</keyword>
<proteinExistence type="inferred from homology"/>
<dbReference type="RefSeq" id="WP_119884424.1">
    <property type="nucleotide sequence ID" value="NZ_CP032418.1"/>
</dbReference>
<evidence type="ECO:0000259" key="2">
    <source>
        <dbReference type="PROSITE" id="PS50164"/>
    </source>
</evidence>
<gene>
    <name evidence="3" type="ORF">D3873_13180</name>
</gene>
<accession>A0A385YW66</accession>
<name>A0A385YW66_9BACL</name>
<dbReference type="KEGG" id="paek:D3873_13180"/>
<evidence type="ECO:0000313" key="4">
    <source>
        <dbReference type="Proteomes" id="UP000265725"/>
    </source>
</evidence>
<dbReference type="Proteomes" id="UP000265725">
    <property type="component" value="Chromosome"/>
</dbReference>
<dbReference type="InterPro" id="IPR050190">
    <property type="entry name" value="UPF0213_domain"/>
</dbReference>
<dbReference type="SMART" id="SM00465">
    <property type="entry name" value="GIYc"/>
    <property type="match status" value="1"/>
</dbReference>
<dbReference type="Pfam" id="PF01541">
    <property type="entry name" value="GIY-YIG"/>
    <property type="match status" value="1"/>
</dbReference>
<dbReference type="InterPro" id="IPR000305">
    <property type="entry name" value="GIY-YIG_endonuc"/>
</dbReference>
<sequence>MEKAKCYYFYVLKCSDGTFYAGYTNDVHRRLSVHNDGKGAKYTRARLPVTCIYYEEFNDKKQALRAERQFKKLTRTQKITYMKGGVSRDSIAKKL</sequence>
<dbReference type="AlphaFoldDB" id="A0A385YW66"/>
<evidence type="ECO:0000313" key="3">
    <source>
        <dbReference type="EMBL" id="AYC30711.1"/>
    </source>
</evidence>
<dbReference type="Gene3D" id="3.40.1440.10">
    <property type="entry name" value="GIY-YIG endonuclease"/>
    <property type="match status" value="1"/>
</dbReference>
<reference evidence="4" key="1">
    <citation type="submission" date="2018-09" db="EMBL/GenBank/DDBJ databases">
        <authorList>
            <person name="Zhu H."/>
        </authorList>
    </citation>
    <scope>NUCLEOTIDE SEQUENCE [LARGE SCALE GENOMIC DNA]</scope>
    <source>
        <strain evidence="4">K2R23-3</strain>
    </source>
</reference>
<protein>
    <submittedName>
        <fullName evidence="3">GIY-YIG nuclease family protein</fullName>
    </submittedName>
</protein>
<dbReference type="OrthoDB" id="9807770at2"/>
<dbReference type="CDD" id="cd10456">
    <property type="entry name" value="GIY-YIG_UPF0213"/>
    <property type="match status" value="1"/>
</dbReference>
<dbReference type="SUPFAM" id="SSF82771">
    <property type="entry name" value="GIY-YIG endonuclease"/>
    <property type="match status" value="1"/>
</dbReference>